<dbReference type="AlphaFoldDB" id="A0A9P0ZAU1"/>
<keyword evidence="3" id="KW-1185">Reference proteome</keyword>
<dbReference type="EMBL" id="CAMAPE010000030">
    <property type="protein sequence ID" value="CAH9093289.1"/>
    <property type="molecule type" value="Genomic_DNA"/>
</dbReference>
<feature type="compositionally biased region" description="Polar residues" evidence="1">
    <location>
        <begin position="159"/>
        <end position="168"/>
    </location>
</feature>
<evidence type="ECO:0000313" key="2">
    <source>
        <dbReference type="EMBL" id="CAH9093289.1"/>
    </source>
</evidence>
<feature type="region of interest" description="Disordered" evidence="1">
    <location>
        <begin position="74"/>
        <end position="197"/>
    </location>
</feature>
<feature type="compositionally biased region" description="Polar residues" evidence="1">
    <location>
        <begin position="133"/>
        <end position="150"/>
    </location>
</feature>
<proteinExistence type="predicted"/>
<dbReference type="OrthoDB" id="1887047at2759"/>
<gene>
    <name evidence="2" type="ORF">CEURO_LOCUS12290</name>
</gene>
<dbReference type="Proteomes" id="UP001152484">
    <property type="component" value="Unassembled WGS sequence"/>
</dbReference>
<comment type="caution">
    <text evidence="2">The sequence shown here is derived from an EMBL/GenBank/DDBJ whole genome shotgun (WGS) entry which is preliminary data.</text>
</comment>
<reference evidence="2" key="1">
    <citation type="submission" date="2022-07" db="EMBL/GenBank/DDBJ databases">
        <authorList>
            <person name="Macas J."/>
            <person name="Novak P."/>
            <person name="Neumann P."/>
        </authorList>
    </citation>
    <scope>NUCLEOTIDE SEQUENCE</scope>
</reference>
<organism evidence="2 3">
    <name type="scientific">Cuscuta europaea</name>
    <name type="common">European dodder</name>
    <dbReference type="NCBI Taxonomy" id="41803"/>
    <lineage>
        <taxon>Eukaryota</taxon>
        <taxon>Viridiplantae</taxon>
        <taxon>Streptophyta</taxon>
        <taxon>Embryophyta</taxon>
        <taxon>Tracheophyta</taxon>
        <taxon>Spermatophyta</taxon>
        <taxon>Magnoliopsida</taxon>
        <taxon>eudicotyledons</taxon>
        <taxon>Gunneridae</taxon>
        <taxon>Pentapetalae</taxon>
        <taxon>asterids</taxon>
        <taxon>lamiids</taxon>
        <taxon>Solanales</taxon>
        <taxon>Convolvulaceae</taxon>
        <taxon>Cuscuteae</taxon>
        <taxon>Cuscuta</taxon>
        <taxon>Cuscuta subgen. Cuscuta</taxon>
    </lineage>
</organism>
<accession>A0A9P0ZAU1</accession>
<sequence>MDQVANGLQSDDFCCEVESPDQQCCQSNTVLKRRSSLFAPTISSSKKVNTMKIGQPQTQYNKPPLSGKTCELQNNNNSREKIDPANRVSTRATKRNGKSLTLKEEGPVKVQSSQPTKDSLTESRKSRAKKTSDLQQGQVNTNSVITTKASTKCKKGNATAGTSTSHQSSMEKGKTHMSGIESRPSTRSKRSSSLKKSLSNKEHIYHVKYDGFSKELKKVGVTCVLCEEDLSCLSSDYEYQYYEDQEESGPMSYPEVAVLQCGHSFHIRCFAYSIPDELCFDPPCVLCASYET</sequence>
<name>A0A9P0ZAU1_CUSEU</name>
<dbReference type="PANTHER" id="PTHR31150:SF6">
    <property type="entry name" value="ZINC ION BINDING PROTEIN"/>
    <property type="match status" value="1"/>
</dbReference>
<dbReference type="PANTHER" id="PTHR31150">
    <property type="entry name" value="EXPRESSED PROTEIN"/>
    <property type="match status" value="1"/>
</dbReference>
<evidence type="ECO:0000313" key="3">
    <source>
        <dbReference type="Proteomes" id="UP001152484"/>
    </source>
</evidence>
<evidence type="ECO:0008006" key="4">
    <source>
        <dbReference type="Google" id="ProtNLM"/>
    </source>
</evidence>
<protein>
    <recommendedName>
        <fullName evidence="4">RING-type domain-containing protein</fullName>
    </recommendedName>
</protein>
<evidence type="ECO:0000256" key="1">
    <source>
        <dbReference type="SAM" id="MobiDB-lite"/>
    </source>
</evidence>